<dbReference type="InterPro" id="IPR009003">
    <property type="entry name" value="Peptidase_S1_PA"/>
</dbReference>
<evidence type="ECO:0000256" key="2">
    <source>
        <dbReference type="ARBA" id="ARBA00022670"/>
    </source>
</evidence>
<dbReference type="PROSITE" id="PS50240">
    <property type="entry name" value="TRYPSIN_DOM"/>
    <property type="match status" value="1"/>
</dbReference>
<sequence length="324" mass="35979">MQRVIEMKKTRMLFILSISLSLFFTGNVLAADSHDNLSEEELNNQTSISFDGEEEKTSKTIFSTKQKERISFPYEGTGDMSDFNSVDEEQIDISKKYDHFSIIGEDDRTRVTSTTSFPYRAIVKLSTKHPNSNDTFGCTGFMVNEDTVVTAGHCVYKHDKGGWAEEITASPGRNGSSLPYGSFDWETVYTVSGWKDNKNPEYDYGAIKLRGTPGNNTGWFGYRTTNVDYPADLSVNVTGYPCDQPSGTMWTDSGKVLSVMTRQLGYNADTFGCQSGSPVYRNYSETGQTAIAIHAYGASGSPLTNKGTRITQAVFNNISTWKEE</sequence>
<gene>
    <name evidence="9" type="ORF">CAI16_04010</name>
</gene>
<dbReference type="InterPro" id="IPR028301">
    <property type="entry name" value="V8_his_AS"/>
</dbReference>
<feature type="domain" description="Peptidase S1" evidence="8">
    <location>
        <begin position="102"/>
        <end position="324"/>
    </location>
</feature>
<organism evidence="9 10">
    <name type="scientific">Virgibacillus dokdonensis</name>
    <dbReference type="NCBI Taxonomy" id="302167"/>
    <lineage>
        <taxon>Bacteria</taxon>
        <taxon>Bacillati</taxon>
        <taxon>Bacillota</taxon>
        <taxon>Bacilli</taxon>
        <taxon>Bacillales</taxon>
        <taxon>Bacillaceae</taxon>
        <taxon>Virgibacillus</taxon>
    </lineage>
</organism>
<evidence type="ECO:0000313" key="10">
    <source>
        <dbReference type="Proteomes" id="UP000256488"/>
    </source>
</evidence>
<evidence type="ECO:0000256" key="7">
    <source>
        <dbReference type="RuleBase" id="RU004296"/>
    </source>
</evidence>
<keyword evidence="4 7" id="KW-0378">Hydrolase</keyword>
<dbReference type="AlphaFoldDB" id="A0A3E0WWL7"/>
<evidence type="ECO:0000313" key="9">
    <source>
        <dbReference type="EMBL" id="RFA36779.1"/>
    </source>
</evidence>
<dbReference type="EMBL" id="NFZX01000004">
    <property type="protein sequence ID" value="RFA36779.1"/>
    <property type="molecule type" value="Genomic_DNA"/>
</dbReference>
<evidence type="ECO:0000256" key="1">
    <source>
        <dbReference type="ARBA" id="ARBA00008764"/>
    </source>
</evidence>
<dbReference type="PANTHER" id="PTHR15462:SF8">
    <property type="entry name" value="SERINE PROTEASE"/>
    <property type="match status" value="1"/>
</dbReference>
<dbReference type="GO" id="GO:0006508">
    <property type="term" value="P:proteolysis"/>
    <property type="evidence" value="ECO:0007669"/>
    <property type="project" value="UniProtKB-KW"/>
</dbReference>
<dbReference type="PROSITE" id="PS00673">
    <property type="entry name" value="V8_SER"/>
    <property type="match status" value="1"/>
</dbReference>
<evidence type="ECO:0000259" key="8">
    <source>
        <dbReference type="PROSITE" id="PS50240"/>
    </source>
</evidence>
<dbReference type="Gene3D" id="2.40.10.10">
    <property type="entry name" value="Trypsin-like serine proteases"/>
    <property type="match status" value="2"/>
</dbReference>
<dbReference type="PROSITE" id="PS00672">
    <property type="entry name" value="V8_HIS"/>
    <property type="match status" value="1"/>
</dbReference>
<keyword evidence="3 7" id="KW-0732">Signal</keyword>
<dbReference type="InterPro" id="IPR018114">
    <property type="entry name" value="TRYPSIN_HIS"/>
</dbReference>
<keyword evidence="5 7" id="KW-0720">Serine protease</keyword>
<dbReference type="GO" id="GO:0004252">
    <property type="term" value="F:serine-type endopeptidase activity"/>
    <property type="evidence" value="ECO:0007669"/>
    <property type="project" value="InterPro"/>
</dbReference>
<dbReference type="InterPro" id="IPR043504">
    <property type="entry name" value="Peptidase_S1_PA_chymotrypsin"/>
</dbReference>
<feature type="active site" description="Charge relay system" evidence="6">
    <location>
        <position position="275"/>
    </location>
</feature>
<feature type="active site" description="Charge relay system" evidence="6">
    <location>
        <position position="153"/>
    </location>
</feature>
<dbReference type="PROSITE" id="PS00134">
    <property type="entry name" value="TRYPSIN_HIS"/>
    <property type="match status" value="1"/>
</dbReference>
<comment type="caution">
    <text evidence="9">The sequence shown here is derived from an EMBL/GenBank/DDBJ whole genome shotgun (WGS) entry which is preliminary data.</text>
</comment>
<evidence type="ECO:0000256" key="3">
    <source>
        <dbReference type="ARBA" id="ARBA00022729"/>
    </source>
</evidence>
<dbReference type="PRINTS" id="PR00839">
    <property type="entry name" value="V8PROTEASE"/>
</dbReference>
<dbReference type="InterPro" id="IPR008256">
    <property type="entry name" value="Peptidase_S1B"/>
</dbReference>
<dbReference type="InterPro" id="IPR000126">
    <property type="entry name" value="V8_ser_AS"/>
</dbReference>
<dbReference type="Proteomes" id="UP000256488">
    <property type="component" value="Unassembled WGS sequence"/>
</dbReference>
<dbReference type="InterPro" id="IPR050966">
    <property type="entry name" value="Glutamyl_endopeptidase"/>
</dbReference>
<dbReference type="InterPro" id="IPR001254">
    <property type="entry name" value="Trypsin_dom"/>
</dbReference>
<dbReference type="SUPFAM" id="SSF50494">
    <property type="entry name" value="Trypsin-like serine proteases"/>
    <property type="match status" value="1"/>
</dbReference>
<feature type="chain" id="PRO_5017495956" description="Serine protease" evidence="7">
    <location>
        <begin position="31"/>
        <end position="324"/>
    </location>
</feature>
<dbReference type="PANTHER" id="PTHR15462">
    <property type="entry name" value="SERINE PROTEASE"/>
    <property type="match status" value="1"/>
</dbReference>
<feature type="active site" description="Charge relay system" evidence="6">
    <location>
        <position position="196"/>
    </location>
</feature>
<evidence type="ECO:0000256" key="4">
    <source>
        <dbReference type="ARBA" id="ARBA00022801"/>
    </source>
</evidence>
<accession>A0A3E0WWL7</accession>
<dbReference type="Pfam" id="PF00089">
    <property type="entry name" value="Trypsin"/>
    <property type="match status" value="1"/>
</dbReference>
<dbReference type="EC" id="3.4.21.-" evidence="7"/>
<comment type="similarity">
    <text evidence="1 7">Belongs to the peptidase S1B family.</text>
</comment>
<evidence type="ECO:0000256" key="5">
    <source>
        <dbReference type="ARBA" id="ARBA00022825"/>
    </source>
</evidence>
<evidence type="ECO:0000256" key="6">
    <source>
        <dbReference type="PIRSR" id="PIRSR608256-1"/>
    </source>
</evidence>
<proteinExistence type="inferred from homology"/>
<reference evidence="9 10" key="1">
    <citation type="submission" date="2017-05" db="EMBL/GenBank/DDBJ databases">
        <title>Virgibacillus sp. AK90 isolated from a saltern of Kakinada, India.</title>
        <authorList>
            <person name="Gupta V."/>
            <person name="Sidhu C."/>
            <person name="Korpole S."/>
            <person name="Pinnaka A.K."/>
        </authorList>
    </citation>
    <scope>NUCLEOTIDE SEQUENCE [LARGE SCALE GENOMIC DNA]</scope>
    <source>
        <strain evidence="9 10">AK90</strain>
    </source>
</reference>
<feature type="signal peptide" evidence="7">
    <location>
        <begin position="1"/>
        <end position="30"/>
    </location>
</feature>
<keyword evidence="2 7" id="KW-0645">Protease</keyword>
<name>A0A3E0WWL7_9BACI</name>
<protein>
    <recommendedName>
        <fullName evidence="7">Serine protease</fullName>
        <ecNumber evidence="7">3.4.21.-</ecNumber>
    </recommendedName>
</protein>